<dbReference type="SUPFAM" id="SSF53474">
    <property type="entry name" value="alpha/beta-Hydrolases"/>
    <property type="match status" value="1"/>
</dbReference>
<dbReference type="Pfam" id="PF08386">
    <property type="entry name" value="Abhydrolase_4"/>
    <property type="match status" value="1"/>
</dbReference>
<gene>
    <name evidence="6" type="ORF">VKT23_002747</name>
</gene>
<sequence length="531" mass="56555">MSRLSTRLLVGFAALRVVVAQNLSDFDWTTIEPKTNFSWVDCYSGFQCARFQVPLNYSEPGAGSAAIAVIKLNATMENGLEYSGSVLTNPGGPGGSGIDFILGNGKTLQKTIGSQFDIVGFDPRGIAFSTPRVAVIQTAEERANWLAHSFSDLNSSSEALPETWAKFQAFGQAAQARDNGILDFVTTGNVARDMLGMIEAMGQEKIQYYGLSYGTALGATFATIFPDRVGRMILDGCVDTDGYFSGSDDFLSITISDADKAMQAFFDGCHAAGPEACPFYASSSSEIAANLDAIYDSLRSQPVPVFTGDTFGILTYDSLRQAVFNAVSSPYTQFKALATGLAELSNGNGTTIFQMIFDATDAAVDEIQAFVAIFCSDTDLPDPTISDLQEAMAAINSTFAGVFALPARTGCAGWKFHPGDRFRGPVGANTSNPLLLIGNTADPRTPLVSAKKTSSMFPGSAVLIQDSPGVHIIFYTACLIEKLTSSLEQHTSEVASSNCTSQHIGAYFATGELPAEGTVCQVDEQLFPRDN</sequence>
<dbReference type="InterPro" id="IPR000073">
    <property type="entry name" value="AB_hydrolase_1"/>
</dbReference>
<dbReference type="PANTHER" id="PTHR43248:SF25">
    <property type="entry name" value="AB HYDROLASE-1 DOMAIN-CONTAINING PROTEIN-RELATED"/>
    <property type="match status" value="1"/>
</dbReference>
<feature type="domain" description="AB hydrolase-1" evidence="4">
    <location>
        <begin position="86"/>
        <end position="245"/>
    </location>
</feature>
<proteinExistence type="inferred from homology"/>
<reference evidence="6 7" key="1">
    <citation type="submission" date="2024-01" db="EMBL/GenBank/DDBJ databases">
        <title>A draft genome for the cacao thread blight pathogen Marasmiellus scandens.</title>
        <authorList>
            <person name="Baruah I.K."/>
            <person name="Leung J."/>
            <person name="Bukari Y."/>
            <person name="Amoako-Attah I."/>
            <person name="Meinhardt L.W."/>
            <person name="Bailey B.A."/>
            <person name="Cohen S.P."/>
        </authorList>
    </citation>
    <scope>NUCLEOTIDE SEQUENCE [LARGE SCALE GENOMIC DNA]</scope>
    <source>
        <strain evidence="6 7">GH-19</strain>
    </source>
</reference>
<dbReference type="InterPro" id="IPR013595">
    <property type="entry name" value="Pept_S33_TAP-like_C"/>
</dbReference>
<evidence type="ECO:0000256" key="3">
    <source>
        <dbReference type="SAM" id="SignalP"/>
    </source>
</evidence>
<evidence type="ECO:0000313" key="6">
    <source>
        <dbReference type="EMBL" id="KAK7468238.1"/>
    </source>
</evidence>
<keyword evidence="7" id="KW-1185">Reference proteome</keyword>
<evidence type="ECO:0000256" key="1">
    <source>
        <dbReference type="ARBA" id="ARBA00010088"/>
    </source>
</evidence>
<evidence type="ECO:0000259" key="4">
    <source>
        <dbReference type="Pfam" id="PF00561"/>
    </source>
</evidence>
<dbReference type="InterPro" id="IPR029058">
    <property type="entry name" value="AB_hydrolase_fold"/>
</dbReference>
<name>A0ABR1JWL9_9AGAR</name>
<dbReference type="Gene3D" id="3.40.50.1820">
    <property type="entry name" value="alpha/beta hydrolase"/>
    <property type="match status" value="1"/>
</dbReference>
<keyword evidence="3" id="KW-0732">Signal</keyword>
<feature type="signal peptide" evidence="3">
    <location>
        <begin position="1"/>
        <end position="20"/>
    </location>
</feature>
<comment type="similarity">
    <text evidence="1">Belongs to the peptidase S33 family.</text>
</comment>
<feature type="domain" description="Peptidase S33 tripeptidyl aminopeptidase-like C-terminal" evidence="5">
    <location>
        <begin position="399"/>
        <end position="484"/>
    </location>
</feature>
<protein>
    <submittedName>
        <fullName evidence="6">Uncharacterized protein</fullName>
    </submittedName>
</protein>
<evidence type="ECO:0000259" key="5">
    <source>
        <dbReference type="Pfam" id="PF08386"/>
    </source>
</evidence>
<accession>A0ABR1JWL9</accession>
<dbReference type="PANTHER" id="PTHR43248">
    <property type="entry name" value="2-SUCCINYL-6-HYDROXY-2,4-CYCLOHEXADIENE-1-CARBOXYLATE SYNTHASE"/>
    <property type="match status" value="1"/>
</dbReference>
<evidence type="ECO:0000313" key="7">
    <source>
        <dbReference type="Proteomes" id="UP001498398"/>
    </source>
</evidence>
<feature type="chain" id="PRO_5046616547" evidence="3">
    <location>
        <begin position="21"/>
        <end position="531"/>
    </location>
</feature>
<dbReference type="InterPro" id="IPR051601">
    <property type="entry name" value="Serine_prot/Carboxylest_S33"/>
</dbReference>
<organism evidence="6 7">
    <name type="scientific">Marasmiellus scandens</name>
    <dbReference type="NCBI Taxonomy" id="2682957"/>
    <lineage>
        <taxon>Eukaryota</taxon>
        <taxon>Fungi</taxon>
        <taxon>Dikarya</taxon>
        <taxon>Basidiomycota</taxon>
        <taxon>Agaricomycotina</taxon>
        <taxon>Agaricomycetes</taxon>
        <taxon>Agaricomycetidae</taxon>
        <taxon>Agaricales</taxon>
        <taxon>Marasmiineae</taxon>
        <taxon>Omphalotaceae</taxon>
        <taxon>Marasmiellus</taxon>
    </lineage>
</organism>
<dbReference type="Pfam" id="PF00561">
    <property type="entry name" value="Abhydrolase_1"/>
    <property type="match status" value="1"/>
</dbReference>
<dbReference type="EMBL" id="JBANRG010000003">
    <property type="protein sequence ID" value="KAK7468238.1"/>
    <property type="molecule type" value="Genomic_DNA"/>
</dbReference>
<comment type="caution">
    <text evidence="6">The sequence shown here is derived from an EMBL/GenBank/DDBJ whole genome shotgun (WGS) entry which is preliminary data.</text>
</comment>
<evidence type="ECO:0000256" key="2">
    <source>
        <dbReference type="ARBA" id="ARBA00022801"/>
    </source>
</evidence>
<dbReference type="Proteomes" id="UP001498398">
    <property type="component" value="Unassembled WGS sequence"/>
</dbReference>
<keyword evidence="2" id="KW-0378">Hydrolase</keyword>